<dbReference type="AlphaFoldDB" id="A0A4U6XEJ2"/>
<sequence>MSARNTTAHTLSADLRNGEVPTDPAVLADFGFEECFSAPDRAALSMVYHLLMVDLEVRPSTVNKWKAKGAAFFVDKMRAAFAAERPGRPSAAVRGPAFVAWFQAHQYIWDPADVKGRRAARAEAHKMIKRNMDRQKKLKKEAFDWWS</sequence>
<comment type="caution">
    <text evidence="1">The sequence shown here is derived from an EMBL/GenBank/DDBJ whole genome shotgun (WGS) entry which is preliminary data.</text>
</comment>
<proteinExistence type="predicted"/>
<evidence type="ECO:0000313" key="2">
    <source>
        <dbReference type="Proteomes" id="UP000310108"/>
    </source>
</evidence>
<reference evidence="1 2" key="1">
    <citation type="journal article" date="2019" name="PLoS ONE">
        <title>Comparative genome analysis indicates high evolutionary potential of pathogenicity genes in Colletotrichum tanaceti.</title>
        <authorList>
            <person name="Lelwala R.V."/>
            <person name="Korhonen P.K."/>
            <person name="Young N.D."/>
            <person name="Scott J.B."/>
            <person name="Ades P.A."/>
            <person name="Gasser R.B."/>
            <person name="Taylor P.W.J."/>
        </authorList>
    </citation>
    <scope>NUCLEOTIDE SEQUENCE [LARGE SCALE GENOMIC DNA]</scope>
    <source>
        <strain evidence="1">BRIP57314</strain>
    </source>
</reference>
<keyword evidence="2" id="KW-1185">Reference proteome</keyword>
<dbReference type="STRING" id="1306861.A0A4U6XEJ2"/>
<name>A0A4U6XEJ2_9PEZI</name>
<organism evidence="1 2">
    <name type="scientific">Colletotrichum tanaceti</name>
    <dbReference type="NCBI Taxonomy" id="1306861"/>
    <lineage>
        <taxon>Eukaryota</taxon>
        <taxon>Fungi</taxon>
        <taxon>Dikarya</taxon>
        <taxon>Ascomycota</taxon>
        <taxon>Pezizomycotina</taxon>
        <taxon>Sordariomycetes</taxon>
        <taxon>Hypocreomycetidae</taxon>
        <taxon>Glomerellales</taxon>
        <taxon>Glomerellaceae</taxon>
        <taxon>Colletotrichum</taxon>
        <taxon>Colletotrichum destructivum species complex</taxon>
    </lineage>
</organism>
<dbReference type="EMBL" id="PJEX01000166">
    <property type="protein sequence ID" value="TKW53823.1"/>
    <property type="molecule type" value="Genomic_DNA"/>
</dbReference>
<accession>A0A4U6XEJ2</accession>
<gene>
    <name evidence="1" type="ORF">CTA1_7367</name>
</gene>
<evidence type="ECO:0000313" key="1">
    <source>
        <dbReference type="EMBL" id="TKW53823.1"/>
    </source>
</evidence>
<protein>
    <submittedName>
        <fullName evidence="1">Uncharacterized protein</fullName>
    </submittedName>
</protein>
<dbReference type="Proteomes" id="UP000310108">
    <property type="component" value="Unassembled WGS sequence"/>
</dbReference>